<dbReference type="Pfam" id="PF02085">
    <property type="entry name" value="Cytochrom_CIII"/>
    <property type="match status" value="1"/>
</dbReference>
<keyword evidence="3" id="KW-0479">Metal-binding</keyword>
<keyword evidence="4" id="KW-0249">Electron transport</keyword>
<keyword evidence="5" id="KW-0408">Iron</keyword>
<reference evidence="7 8" key="1">
    <citation type="submission" date="2020-08" db="EMBL/GenBank/DDBJ databases">
        <title>Bridging the membrane lipid divide: bacteria of the FCB group superphylum have the potential to synthesize archaeal ether lipids.</title>
        <authorList>
            <person name="Villanueva L."/>
            <person name="Von Meijenfeldt F.A.B."/>
            <person name="Westbye A.B."/>
            <person name="Yadav S."/>
            <person name="Hopmans E.C."/>
            <person name="Dutilh B.E."/>
            <person name="Sinninghe Damste J.S."/>
        </authorList>
    </citation>
    <scope>NUCLEOTIDE SEQUENCE [LARGE SCALE GENOMIC DNA]</scope>
    <source>
        <strain evidence="7">NIOZ-UU27</strain>
    </source>
</reference>
<comment type="caution">
    <text evidence="7">The sequence shown here is derived from an EMBL/GenBank/DDBJ whole genome shotgun (WGS) entry which is preliminary data.</text>
</comment>
<dbReference type="CDD" id="cd08168">
    <property type="entry name" value="Cytochrom_C3"/>
    <property type="match status" value="1"/>
</dbReference>
<dbReference type="Proteomes" id="UP000650524">
    <property type="component" value="Unassembled WGS sequence"/>
</dbReference>
<evidence type="ECO:0000256" key="2">
    <source>
        <dbReference type="ARBA" id="ARBA00022617"/>
    </source>
</evidence>
<name>A0A8J6MZ99_9DELT</name>
<protein>
    <submittedName>
        <fullName evidence="7">Cytochrome c3 family protein</fullName>
    </submittedName>
</protein>
<dbReference type="AlphaFoldDB" id="A0A8J6MZ99"/>
<dbReference type="SUPFAM" id="SSF48695">
    <property type="entry name" value="Multiheme cytochromes"/>
    <property type="match status" value="1"/>
</dbReference>
<evidence type="ECO:0000259" key="6">
    <source>
        <dbReference type="Pfam" id="PF02085"/>
    </source>
</evidence>
<keyword evidence="1" id="KW-0813">Transport</keyword>
<dbReference type="EMBL" id="JACNJD010000184">
    <property type="protein sequence ID" value="MBC8177056.1"/>
    <property type="molecule type" value="Genomic_DNA"/>
</dbReference>
<feature type="non-terminal residue" evidence="7">
    <location>
        <position position="119"/>
    </location>
</feature>
<dbReference type="InterPro" id="IPR020942">
    <property type="entry name" value="Cyt_c_III_dom"/>
</dbReference>
<accession>A0A8J6MZ99</accession>
<evidence type="ECO:0000256" key="1">
    <source>
        <dbReference type="ARBA" id="ARBA00022448"/>
    </source>
</evidence>
<evidence type="ECO:0000313" key="7">
    <source>
        <dbReference type="EMBL" id="MBC8177056.1"/>
    </source>
</evidence>
<feature type="domain" description="Class III cytochrome C" evidence="6">
    <location>
        <begin position="64"/>
        <end position="117"/>
    </location>
</feature>
<organism evidence="7 8">
    <name type="scientific">Candidatus Desulfacyla euxinica</name>
    <dbReference type="NCBI Taxonomy" id="2841693"/>
    <lineage>
        <taxon>Bacteria</taxon>
        <taxon>Deltaproteobacteria</taxon>
        <taxon>Candidatus Desulfacyla</taxon>
    </lineage>
</organism>
<gene>
    <name evidence="7" type="ORF">H8E19_06580</name>
</gene>
<keyword evidence="2" id="KW-0349">Heme</keyword>
<evidence type="ECO:0000313" key="8">
    <source>
        <dbReference type="Proteomes" id="UP000650524"/>
    </source>
</evidence>
<evidence type="ECO:0000256" key="4">
    <source>
        <dbReference type="ARBA" id="ARBA00022982"/>
    </source>
</evidence>
<dbReference type="GO" id="GO:0020037">
    <property type="term" value="F:heme binding"/>
    <property type="evidence" value="ECO:0007669"/>
    <property type="project" value="InterPro"/>
</dbReference>
<dbReference type="GO" id="GO:0046872">
    <property type="term" value="F:metal ion binding"/>
    <property type="evidence" value="ECO:0007669"/>
    <property type="project" value="UniProtKB-KW"/>
</dbReference>
<evidence type="ECO:0000256" key="5">
    <source>
        <dbReference type="ARBA" id="ARBA00023004"/>
    </source>
</evidence>
<dbReference type="InterPro" id="IPR036280">
    <property type="entry name" value="Multihaem_cyt_sf"/>
</dbReference>
<sequence>MGRKTFWKVLFISVLTVLLFTGWQMTTVEAETTKVAGISSGDRGTKEDPGNLNLILLNNPGYKKERKGPVEFPHKRHAYEYRIFCWDCHHVYKDGENVWVPWGETKRCSQCHDPKKKEP</sequence>
<dbReference type="Gene3D" id="3.90.10.10">
    <property type="entry name" value="Cytochrome C3"/>
    <property type="match status" value="1"/>
</dbReference>
<proteinExistence type="predicted"/>
<evidence type="ECO:0000256" key="3">
    <source>
        <dbReference type="ARBA" id="ARBA00022723"/>
    </source>
</evidence>
<dbReference type="GO" id="GO:0009055">
    <property type="term" value="F:electron transfer activity"/>
    <property type="evidence" value="ECO:0007669"/>
    <property type="project" value="InterPro"/>
</dbReference>